<feature type="transmembrane region" description="Helical" evidence="10">
    <location>
        <begin position="413"/>
        <end position="433"/>
    </location>
</feature>
<dbReference type="EMBL" id="JARQZJ010000031">
    <property type="protein sequence ID" value="KAK9874180.1"/>
    <property type="molecule type" value="Genomic_DNA"/>
</dbReference>
<comment type="subcellular location">
    <subcellularLocation>
        <location evidence="1 10">Endoplasmic reticulum membrane</location>
        <topology evidence="1 10">Multi-pass membrane protein</topology>
    </subcellularLocation>
</comment>
<evidence type="ECO:0000256" key="1">
    <source>
        <dbReference type="ARBA" id="ARBA00004477"/>
    </source>
</evidence>
<proteinExistence type="inferred from homology"/>
<dbReference type="PANTHER" id="PTHR12413:SF1">
    <property type="entry name" value="DOLICHYL PYROPHOSPHATE MAN9GLCNAC2 ALPHA-1,3-GLUCOSYLTRANSFERASE"/>
    <property type="match status" value="1"/>
</dbReference>
<evidence type="ECO:0000256" key="4">
    <source>
        <dbReference type="ARBA" id="ARBA00022676"/>
    </source>
</evidence>
<dbReference type="PANTHER" id="PTHR12413">
    <property type="entry name" value="DOLICHYL GLYCOSYLTRANSFERASE"/>
    <property type="match status" value="1"/>
</dbReference>
<dbReference type="AlphaFoldDB" id="A0AAW1TV10"/>
<feature type="transmembrane region" description="Helical" evidence="10">
    <location>
        <begin position="349"/>
        <end position="366"/>
    </location>
</feature>
<keyword evidence="5 10" id="KW-0808">Transferase</keyword>
<feature type="transmembrane region" description="Helical" evidence="10">
    <location>
        <begin position="249"/>
        <end position="272"/>
    </location>
</feature>
<reference evidence="11 12" key="1">
    <citation type="submission" date="2023-03" db="EMBL/GenBank/DDBJ databases">
        <title>Genome insight into feeding habits of ladybird beetles.</title>
        <authorList>
            <person name="Li H.-S."/>
            <person name="Huang Y.-H."/>
            <person name="Pang H."/>
        </authorList>
    </citation>
    <scope>NUCLEOTIDE SEQUENCE [LARGE SCALE GENOMIC DNA]</scope>
    <source>
        <strain evidence="11">SYSU_2023b</strain>
        <tissue evidence="11">Whole body</tissue>
    </source>
</reference>
<feature type="transmembrane region" description="Helical" evidence="10">
    <location>
        <begin position="163"/>
        <end position="182"/>
    </location>
</feature>
<dbReference type="GO" id="GO:0005789">
    <property type="term" value="C:endoplasmic reticulum membrane"/>
    <property type="evidence" value="ECO:0007669"/>
    <property type="project" value="UniProtKB-SubCell"/>
</dbReference>
<evidence type="ECO:0000256" key="7">
    <source>
        <dbReference type="ARBA" id="ARBA00022824"/>
    </source>
</evidence>
<comment type="pathway">
    <text evidence="2 10">Protein modification; protein glycosylation.</text>
</comment>
<feature type="transmembrane region" description="Helical" evidence="10">
    <location>
        <begin position="12"/>
        <end position="30"/>
    </location>
</feature>
<dbReference type="Proteomes" id="UP001431783">
    <property type="component" value="Unassembled WGS sequence"/>
</dbReference>
<name>A0AAW1TV10_9CUCU</name>
<comment type="caution">
    <text evidence="11">The sequence shown here is derived from an EMBL/GenBank/DDBJ whole genome shotgun (WGS) entry which is preliminary data.</text>
</comment>
<dbReference type="GO" id="GO:0042281">
    <property type="term" value="F:dolichyl pyrophosphate Man9GlcNAc2 alpha-1,3-glucosyltransferase activity"/>
    <property type="evidence" value="ECO:0007669"/>
    <property type="project" value="TreeGrafter"/>
</dbReference>
<accession>A0AAW1TV10</accession>
<evidence type="ECO:0000256" key="10">
    <source>
        <dbReference type="RuleBase" id="RU363110"/>
    </source>
</evidence>
<feature type="transmembrane region" description="Helical" evidence="10">
    <location>
        <begin position="520"/>
        <end position="540"/>
    </location>
</feature>
<organism evidence="11 12">
    <name type="scientific">Henosepilachna vigintioctopunctata</name>
    <dbReference type="NCBI Taxonomy" id="420089"/>
    <lineage>
        <taxon>Eukaryota</taxon>
        <taxon>Metazoa</taxon>
        <taxon>Ecdysozoa</taxon>
        <taxon>Arthropoda</taxon>
        <taxon>Hexapoda</taxon>
        <taxon>Insecta</taxon>
        <taxon>Pterygota</taxon>
        <taxon>Neoptera</taxon>
        <taxon>Endopterygota</taxon>
        <taxon>Coleoptera</taxon>
        <taxon>Polyphaga</taxon>
        <taxon>Cucujiformia</taxon>
        <taxon>Coccinelloidea</taxon>
        <taxon>Coccinellidae</taxon>
        <taxon>Epilachninae</taxon>
        <taxon>Epilachnini</taxon>
        <taxon>Henosepilachna</taxon>
    </lineage>
</organism>
<keyword evidence="6 10" id="KW-0812">Transmembrane</keyword>
<keyword evidence="4 10" id="KW-0328">Glycosyltransferase</keyword>
<protein>
    <recommendedName>
        <fullName evidence="10">Alpha-1,3-glucosyltransferase</fullName>
        <ecNumber evidence="10">2.4.1.-</ecNumber>
    </recommendedName>
</protein>
<evidence type="ECO:0000256" key="6">
    <source>
        <dbReference type="ARBA" id="ARBA00022692"/>
    </source>
</evidence>
<keyword evidence="8 10" id="KW-1133">Transmembrane helix</keyword>
<feature type="transmembrane region" description="Helical" evidence="10">
    <location>
        <begin position="488"/>
        <end position="511"/>
    </location>
</feature>
<keyword evidence="12" id="KW-1185">Reference proteome</keyword>
<evidence type="ECO:0000256" key="5">
    <source>
        <dbReference type="ARBA" id="ARBA00022679"/>
    </source>
</evidence>
<keyword evidence="9 10" id="KW-0472">Membrane</keyword>
<comment type="similarity">
    <text evidence="3 10">Belongs to the ALG6/ALG8 glucosyltransferase family.</text>
</comment>
<evidence type="ECO:0000256" key="8">
    <source>
        <dbReference type="ARBA" id="ARBA00022989"/>
    </source>
</evidence>
<evidence type="ECO:0000256" key="9">
    <source>
        <dbReference type="ARBA" id="ARBA00023136"/>
    </source>
</evidence>
<keyword evidence="7 10" id="KW-0256">Endoplasmic reticulum</keyword>
<evidence type="ECO:0000313" key="12">
    <source>
        <dbReference type="Proteomes" id="UP001431783"/>
    </source>
</evidence>
<feature type="transmembrane region" description="Helical" evidence="10">
    <location>
        <begin position="189"/>
        <end position="205"/>
    </location>
</feature>
<feature type="transmembrane region" description="Helical" evidence="10">
    <location>
        <begin position="120"/>
        <end position="143"/>
    </location>
</feature>
<dbReference type="EC" id="2.4.1.-" evidence="10"/>
<evidence type="ECO:0000256" key="3">
    <source>
        <dbReference type="ARBA" id="ARBA00008715"/>
    </source>
</evidence>
<gene>
    <name evidence="11" type="ORF">WA026_002532</name>
</gene>
<dbReference type="Pfam" id="PF03155">
    <property type="entry name" value="Alg6_Alg8"/>
    <property type="match status" value="1"/>
</dbReference>
<dbReference type="InterPro" id="IPR004856">
    <property type="entry name" value="Glyco_trans_ALG6/ALG8"/>
</dbReference>
<evidence type="ECO:0000256" key="2">
    <source>
        <dbReference type="ARBA" id="ARBA00004922"/>
    </source>
</evidence>
<evidence type="ECO:0000313" key="11">
    <source>
        <dbReference type="EMBL" id="KAK9874180.1"/>
    </source>
</evidence>
<sequence>MAVEKMLSKISCDNWLVVFGILVAILLRNITMLHPHSGEGNPPMYGDYEAQRHWMEITTNLPVLDWYQNKTENNLEYWGLDYPPLTAYHMYLCGLFAKYLNENYTLLHKSQGFESDDHKLFMRITVLICDVLVYIPSLVIFYYLNINGQKSETVCEFSKQVPLLPFSLTTILGLLYPGIILVDHGHFQYNNVSLGLTTLSVIFLIRKKNIFATMFFCFALNYKQMELYHSLPFFFYLLSTCIPKPGKKAIGGIISLFQLAVTVVLSFSMIWFPFLLDLEVTHQVLHRLFPFSRGIFEDKVANFWCALNIIYKLKTCNHAKLMRICLFTTLSAVFPSSVDLFLRPNLKKFVLALINSSLAFFLFSYHVHEKTILVVSLPILLHFPENPFVCFWFLYISVFSMIPLFVKDGLILAMMALLLFYILSFYACMKYYYHSVQNQPNTSQIKCSRIQFLHDMLNIKIKKLEKSGSAWGLLLDRITKDKDSLKNLFFFSAMFFSFIGSVIIFISSLIFEPPMRYPDLFTLLISVYSCLHFLGFFVYFNVKQIEISQDFGDIGNVKLKEY</sequence>